<keyword evidence="8 14" id="KW-0378">Hydrolase</keyword>
<keyword evidence="9 14" id="KW-0862">Zinc</keyword>
<gene>
    <name evidence="20" type="ORF">IQ247_06110</name>
</gene>
<dbReference type="GO" id="GO:0006508">
    <property type="term" value="P:proteolysis"/>
    <property type="evidence" value="ECO:0007669"/>
    <property type="project" value="UniProtKB-KW"/>
</dbReference>
<dbReference type="Proteomes" id="UP000620559">
    <property type="component" value="Unassembled WGS sequence"/>
</dbReference>
<keyword evidence="6 14" id="KW-0479">Metal-binding</keyword>
<feature type="binding site" evidence="16">
    <location>
        <position position="70"/>
    </location>
    <ligand>
        <name>Zn(2+)</name>
        <dbReference type="ChEBI" id="CHEBI:29105"/>
        <note>catalytic</note>
    </ligand>
</feature>
<evidence type="ECO:0000256" key="2">
    <source>
        <dbReference type="ARBA" id="ARBA00007931"/>
    </source>
</evidence>
<dbReference type="InterPro" id="IPR046342">
    <property type="entry name" value="CBS_dom_sf"/>
</dbReference>
<keyword evidence="12 17" id="KW-0129">CBS domain</keyword>
<sequence>MQGFRLGSLFGFEIRIDLSWLLIFFLILWTLTVNLFPANYPGLSGSTYIFMGITGTVLFFVSLVLHELSHSLVARTKGIPVEGITLFAFGGVSRTRMDAETPGDEFQIAGIGPLTSLGLAGLFGLISYIGEGAGWSVVVTGIAAYLAWINIILAVFNLLPGFPLDGGRLFRATLWKFTNNLKKATRIASIGGRLLGFGLITWGFLQLFSPVPDFIGGLWLIVIGWFLNNAAESSYQDLLIRSMLEGLRVREVATFNPETVPANLTLQELMDGYFFNRSYQSFPVMENDRPIGLVTLNQVKQIPRDEWNRRTVRDIMLPVGMGITVHLGDNMMQVVEKMREARSQRLLVTNNGNLQGIISATDLANTLQRQREFGEDIPRPNTFSEQARNNFRQETKV</sequence>
<comment type="subcellular location">
    <subcellularLocation>
        <location evidence="1 14">Cell membrane</location>
        <topology evidence="1 14">Multi-pass membrane protein</topology>
    </subcellularLocation>
</comment>
<dbReference type="Gene3D" id="3.10.580.10">
    <property type="entry name" value="CBS-domain"/>
    <property type="match status" value="1"/>
</dbReference>
<comment type="caution">
    <text evidence="20">The sequence shown here is derived from an EMBL/GenBank/DDBJ whole genome shotgun (WGS) entry which is preliminary data.</text>
</comment>
<evidence type="ECO:0000256" key="16">
    <source>
        <dbReference type="PIRSR" id="PIRSR006404-2"/>
    </source>
</evidence>
<feature type="transmembrane region" description="Helical" evidence="14">
    <location>
        <begin position="214"/>
        <end position="231"/>
    </location>
</feature>
<protein>
    <recommendedName>
        <fullName evidence="14">Zinc metalloprotease</fullName>
    </recommendedName>
</protein>
<feature type="active site" evidence="15">
    <location>
        <position position="67"/>
    </location>
</feature>
<evidence type="ECO:0000256" key="12">
    <source>
        <dbReference type="ARBA" id="ARBA00023122"/>
    </source>
</evidence>
<dbReference type="PANTHER" id="PTHR39188:SF3">
    <property type="entry name" value="STAGE IV SPORULATION PROTEIN FB"/>
    <property type="match status" value="1"/>
</dbReference>
<feature type="transmembrane region" description="Helical" evidence="14">
    <location>
        <begin position="135"/>
        <end position="159"/>
    </location>
</feature>
<dbReference type="PIRSF" id="PIRSF006404">
    <property type="entry name" value="UCP006404_Pept_M50_CBS"/>
    <property type="match status" value="1"/>
</dbReference>
<dbReference type="GO" id="GO:0008237">
    <property type="term" value="F:metallopeptidase activity"/>
    <property type="evidence" value="ECO:0007669"/>
    <property type="project" value="UniProtKB-UniRule"/>
</dbReference>
<evidence type="ECO:0000256" key="13">
    <source>
        <dbReference type="ARBA" id="ARBA00023136"/>
    </source>
</evidence>
<dbReference type="PROSITE" id="PS51371">
    <property type="entry name" value="CBS"/>
    <property type="match status" value="2"/>
</dbReference>
<reference evidence="20" key="1">
    <citation type="submission" date="2020-10" db="EMBL/GenBank/DDBJ databases">
        <authorList>
            <person name="Castelo-Branco R."/>
            <person name="Eusebio N."/>
            <person name="Adriana R."/>
            <person name="Vieira A."/>
            <person name="Brugerolle De Fraissinette N."/>
            <person name="Rezende De Castro R."/>
            <person name="Schneider M.P."/>
            <person name="Vasconcelos V."/>
            <person name="Leao P.N."/>
        </authorList>
    </citation>
    <scope>NUCLEOTIDE SEQUENCE</scope>
    <source>
        <strain evidence="20">LEGE 06105</strain>
    </source>
</reference>
<evidence type="ECO:0000256" key="7">
    <source>
        <dbReference type="ARBA" id="ARBA00022737"/>
    </source>
</evidence>
<dbReference type="InterPro" id="IPR000644">
    <property type="entry name" value="CBS_dom"/>
</dbReference>
<evidence type="ECO:0000256" key="4">
    <source>
        <dbReference type="ARBA" id="ARBA00022670"/>
    </source>
</evidence>
<evidence type="ECO:0000256" key="3">
    <source>
        <dbReference type="ARBA" id="ARBA00022475"/>
    </source>
</evidence>
<dbReference type="GO" id="GO:0046872">
    <property type="term" value="F:metal ion binding"/>
    <property type="evidence" value="ECO:0007669"/>
    <property type="project" value="UniProtKB-UniRule"/>
</dbReference>
<keyword evidence="7" id="KW-0677">Repeat</keyword>
<keyword evidence="4 14" id="KW-0645">Protease</keyword>
<feature type="binding site" evidence="16">
    <location>
        <position position="66"/>
    </location>
    <ligand>
        <name>Zn(2+)</name>
        <dbReference type="ChEBI" id="CHEBI:29105"/>
        <note>catalytic</note>
    </ligand>
</feature>
<feature type="domain" description="CBS" evidence="19">
    <location>
        <begin position="253"/>
        <end position="311"/>
    </location>
</feature>
<dbReference type="Pfam" id="PF02163">
    <property type="entry name" value="Peptidase_M50"/>
    <property type="match status" value="1"/>
</dbReference>
<keyword evidence="21" id="KW-1185">Reference proteome</keyword>
<feature type="domain" description="CBS" evidence="19">
    <location>
        <begin position="316"/>
        <end position="373"/>
    </location>
</feature>
<evidence type="ECO:0000313" key="20">
    <source>
        <dbReference type="EMBL" id="MBE9212286.1"/>
    </source>
</evidence>
<evidence type="ECO:0000256" key="8">
    <source>
        <dbReference type="ARBA" id="ARBA00022801"/>
    </source>
</evidence>
<comment type="similarity">
    <text evidence="2 14">Belongs to the peptidase M50B family.</text>
</comment>
<evidence type="ECO:0000256" key="14">
    <source>
        <dbReference type="PIRNR" id="PIRNR006404"/>
    </source>
</evidence>
<evidence type="ECO:0000256" key="6">
    <source>
        <dbReference type="ARBA" id="ARBA00022723"/>
    </source>
</evidence>
<comment type="cofactor">
    <cofactor evidence="14 16">
        <name>Zn(2+)</name>
        <dbReference type="ChEBI" id="CHEBI:29105"/>
    </cofactor>
    <text evidence="14 16">Binds 1 zinc ion per subunit.</text>
</comment>
<feature type="transmembrane region" description="Helical" evidence="14">
    <location>
        <begin position="20"/>
        <end position="40"/>
    </location>
</feature>
<evidence type="ECO:0000256" key="1">
    <source>
        <dbReference type="ARBA" id="ARBA00004651"/>
    </source>
</evidence>
<evidence type="ECO:0000256" key="15">
    <source>
        <dbReference type="PIRSR" id="PIRSR006404-1"/>
    </source>
</evidence>
<evidence type="ECO:0000256" key="5">
    <source>
        <dbReference type="ARBA" id="ARBA00022692"/>
    </source>
</evidence>
<dbReference type="PANTHER" id="PTHR39188">
    <property type="entry name" value="MEMBRANE-ASSOCIATED ZINC METALLOPROTEASE M50B"/>
    <property type="match status" value="1"/>
</dbReference>
<dbReference type="SUPFAM" id="SSF54631">
    <property type="entry name" value="CBS-domain pair"/>
    <property type="match status" value="1"/>
</dbReference>
<dbReference type="InterPro" id="IPR008915">
    <property type="entry name" value="Peptidase_M50"/>
</dbReference>
<dbReference type="Pfam" id="PF00571">
    <property type="entry name" value="CBS"/>
    <property type="match status" value="2"/>
</dbReference>
<dbReference type="EMBL" id="JADEWL010000012">
    <property type="protein sequence ID" value="MBE9212286.1"/>
    <property type="molecule type" value="Genomic_DNA"/>
</dbReference>
<keyword evidence="10 14" id="KW-1133">Transmembrane helix</keyword>
<name>A0A8J7EY84_9CYAN</name>
<dbReference type="InterPro" id="IPR016483">
    <property type="entry name" value="UCP006404_Pept_M50_CBS"/>
</dbReference>
<evidence type="ECO:0000256" key="10">
    <source>
        <dbReference type="ARBA" id="ARBA00022989"/>
    </source>
</evidence>
<feature type="region of interest" description="Disordered" evidence="18">
    <location>
        <begin position="373"/>
        <end position="397"/>
    </location>
</feature>
<evidence type="ECO:0000259" key="19">
    <source>
        <dbReference type="PROSITE" id="PS51371"/>
    </source>
</evidence>
<evidence type="ECO:0000256" key="11">
    <source>
        <dbReference type="ARBA" id="ARBA00023049"/>
    </source>
</evidence>
<organism evidence="20 21">
    <name type="scientific">Plectonema cf. radiosum LEGE 06105</name>
    <dbReference type="NCBI Taxonomy" id="945769"/>
    <lineage>
        <taxon>Bacteria</taxon>
        <taxon>Bacillati</taxon>
        <taxon>Cyanobacteriota</taxon>
        <taxon>Cyanophyceae</taxon>
        <taxon>Oscillatoriophycideae</taxon>
        <taxon>Oscillatoriales</taxon>
        <taxon>Microcoleaceae</taxon>
        <taxon>Plectonema</taxon>
    </lineage>
</organism>
<feature type="transmembrane region" description="Helical" evidence="14">
    <location>
        <begin position="106"/>
        <end position="129"/>
    </location>
</feature>
<dbReference type="RefSeq" id="WP_193918069.1">
    <property type="nucleotide sequence ID" value="NZ_JADEWL010000012.1"/>
</dbReference>
<keyword evidence="11 14" id="KW-0482">Metalloprotease</keyword>
<accession>A0A8J7EY84</accession>
<keyword evidence="3 14" id="KW-1003">Cell membrane</keyword>
<dbReference type="CDD" id="cd06164">
    <property type="entry name" value="S2P-M50_SpoIVFB_CBS"/>
    <property type="match status" value="1"/>
</dbReference>
<evidence type="ECO:0000256" key="18">
    <source>
        <dbReference type="SAM" id="MobiDB-lite"/>
    </source>
</evidence>
<feature type="transmembrane region" description="Helical" evidence="14">
    <location>
        <begin position="46"/>
        <end position="65"/>
    </location>
</feature>
<evidence type="ECO:0000256" key="9">
    <source>
        <dbReference type="ARBA" id="ARBA00022833"/>
    </source>
</evidence>
<feature type="binding site" evidence="16">
    <location>
        <position position="165"/>
    </location>
    <ligand>
        <name>Zn(2+)</name>
        <dbReference type="ChEBI" id="CHEBI:29105"/>
        <note>catalytic</note>
    </ligand>
</feature>
<keyword evidence="5 14" id="KW-0812">Transmembrane</keyword>
<dbReference type="SMART" id="SM00116">
    <property type="entry name" value="CBS"/>
    <property type="match status" value="2"/>
</dbReference>
<dbReference type="AlphaFoldDB" id="A0A8J7EY84"/>
<dbReference type="GO" id="GO:0005886">
    <property type="term" value="C:plasma membrane"/>
    <property type="evidence" value="ECO:0007669"/>
    <property type="project" value="UniProtKB-SubCell"/>
</dbReference>
<proteinExistence type="inferred from homology"/>
<evidence type="ECO:0000313" key="21">
    <source>
        <dbReference type="Proteomes" id="UP000620559"/>
    </source>
</evidence>
<keyword evidence="13 14" id="KW-0472">Membrane</keyword>
<feature type="compositionally biased region" description="Polar residues" evidence="18">
    <location>
        <begin position="381"/>
        <end position="390"/>
    </location>
</feature>
<evidence type="ECO:0000256" key="17">
    <source>
        <dbReference type="PROSITE-ProRule" id="PRU00703"/>
    </source>
</evidence>